<dbReference type="AlphaFoldDB" id="A0A371E0I1"/>
<dbReference type="PANTHER" id="PTHR35739">
    <property type="entry name" value="OS01G0861700 PROTEIN"/>
    <property type="match status" value="1"/>
</dbReference>
<evidence type="ECO:0000313" key="4">
    <source>
        <dbReference type="Proteomes" id="UP000257109"/>
    </source>
</evidence>
<keyword evidence="4" id="KW-1185">Reference proteome</keyword>
<proteinExistence type="predicted"/>
<dbReference type="STRING" id="157652.A0A371E0I1"/>
<name>A0A371E0I1_MUCPR</name>
<dbReference type="Gene3D" id="1.20.120.520">
    <property type="entry name" value="nmb1532 protein domain like"/>
    <property type="match status" value="1"/>
</dbReference>
<dbReference type="EMBL" id="QJKJ01017640">
    <property type="protein sequence ID" value="RDX58299.1"/>
    <property type="molecule type" value="Genomic_DNA"/>
</dbReference>
<sequence length="348" mass="38784">MGNCLRTSDKLTAEIVPHAGATVYPAVRLHGSPNSIFAAYTRFAILHNAVSSDPTPAVVPPPPAPPRAAARGGRSESVVPVVFHVGPEVASGSRDALLRFIDLKFPDLAEEEEEVAAVSGGGKEEEETASLVVRVTGLQHKSMTWHVERMVRWAEDLATRGGTRAVDPKVGTWKMEVVKFGRSYSQLLEVMLEHAQMEERVLFPIFDSADRGLSKAAKEEHARDLPLMNGIKEIIKSVVVLDSRSPNYRETLYNLSTRLKSLQGQCKQHFMQEELELLPIMEAVELSKDQDESALEQCFDVMQGTHGRLLKFLLEGLPPNDAMKYLDLISMCRDKERMESMLRMVVEY</sequence>
<feature type="domain" description="Hemerythrin-like" evidence="2">
    <location>
        <begin position="139"/>
        <end position="280"/>
    </location>
</feature>
<organism evidence="3 4">
    <name type="scientific">Mucuna pruriens</name>
    <name type="common">Velvet bean</name>
    <name type="synonym">Dolichos pruriens</name>
    <dbReference type="NCBI Taxonomy" id="157652"/>
    <lineage>
        <taxon>Eukaryota</taxon>
        <taxon>Viridiplantae</taxon>
        <taxon>Streptophyta</taxon>
        <taxon>Embryophyta</taxon>
        <taxon>Tracheophyta</taxon>
        <taxon>Spermatophyta</taxon>
        <taxon>Magnoliopsida</taxon>
        <taxon>eudicotyledons</taxon>
        <taxon>Gunneridae</taxon>
        <taxon>Pentapetalae</taxon>
        <taxon>rosids</taxon>
        <taxon>fabids</taxon>
        <taxon>Fabales</taxon>
        <taxon>Fabaceae</taxon>
        <taxon>Papilionoideae</taxon>
        <taxon>50 kb inversion clade</taxon>
        <taxon>NPAAA clade</taxon>
        <taxon>indigoferoid/millettioid clade</taxon>
        <taxon>Phaseoleae</taxon>
        <taxon>Mucuna</taxon>
    </lineage>
</organism>
<feature type="compositionally biased region" description="Pro residues" evidence="1">
    <location>
        <begin position="57"/>
        <end position="66"/>
    </location>
</feature>
<dbReference type="PANTHER" id="PTHR35739:SF3">
    <property type="entry name" value="HEMERYTHRIN HHE CATION-BINDING DOMAIN PROTEIN"/>
    <property type="match status" value="1"/>
</dbReference>
<dbReference type="CDD" id="cd12108">
    <property type="entry name" value="Hr-like"/>
    <property type="match status" value="1"/>
</dbReference>
<evidence type="ECO:0000256" key="1">
    <source>
        <dbReference type="SAM" id="MobiDB-lite"/>
    </source>
</evidence>
<feature type="non-terminal residue" evidence="3">
    <location>
        <position position="1"/>
    </location>
</feature>
<comment type="caution">
    <text evidence="3">The sequence shown here is derived from an EMBL/GenBank/DDBJ whole genome shotgun (WGS) entry which is preliminary data.</text>
</comment>
<dbReference type="Proteomes" id="UP000257109">
    <property type="component" value="Unassembled WGS sequence"/>
</dbReference>
<dbReference type="InterPro" id="IPR012312">
    <property type="entry name" value="Hemerythrin-like"/>
</dbReference>
<gene>
    <name evidence="3" type="ORF">CR513_62394</name>
</gene>
<protein>
    <recommendedName>
        <fullName evidence="2">Hemerythrin-like domain-containing protein</fullName>
    </recommendedName>
</protein>
<evidence type="ECO:0000259" key="2">
    <source>
        <dbReference type="Pfam" id="PF01814"/>
    </source>
</evidence>
<feature type="region of interest" description="Disordered" evidence="1">
    <location>
        <begin position="52"/>
        <end position="72"/>
    </location>
</feature>
<dbReference type="Pfam" id="PF01814">
    <property type="entry name" value="Hemerythrin"/>
    <property type="match status" value="1"/>
</dbReference>
<evidence type="ECO:0000313" key="3">
    <source>
        <dbReference type="EMBL" id="RDX58299.1"/>
    </source>
</evidence>
<reference evidence="3" key="1">
    <citation type="submission" date="2018-05" db="EMBL/GenBank/DDBJ databases">
        <title>Draft genome of Mucuna pruriens seed.</title>
        <authorList>
            <person name="Nnadi N.E."/>
            <person name="Vos R."/>
            <person name="Hasami M.H."/>
            <person name="Devisetty U.K."/>
            <person name="Aguiy J.C."/>
        </authorList>
    </citation>
    <scope>NUCLEOTIDE SEQUENCE [LARGE SCALE GENOMIC DNA]</scope>
    <source>
        <strain evidence="3">JCA_2017</strain>
    </source>
</reference>
<accession>A0A371E0I1</accession>
<dbReference type="OrthoDB" id="4951845at2759"/>